<name>A0A9D1L4I9_9ACTN</name>
<evidence type="ECO:0000313" key="1">
    <source>
        <dbReference type="EMBL" id="HIU23691.1"/>
    </source>
</evidence>
<protein>
    <submittedName>
        <fullName evidence="1">DUF4176 domain-containing protein</fullName>
    </submittedName>
</protein>
<evidence type="ECO:0000313" key="2">
    <source>
        <dbReference type="Proteomes" id="UP000824078"/>
    </source>
</evidence>
<dbReference type="Proteomes" id="UP000824078">
    <property type="component" value="Unassembled WGS sequence"/>
</dbReference>
<gene>
    <name evidence="1" type="ORF">IAD17_02050</name>
</gene>
<dbReference type="InterPro" id="IPR025233">
    <property type="entry name" value="DUF4176"/>
</dbReference>
<organism evidence="1 2">
    <name type="scientific">Candidatus Coprovicinus avistercoris</name>
    <dbReference type="NCBI Taxonomy" id="2840754"/>
    <lineage>
        <taxon>Bacteria</taxon>
        <taxon>Bacillati</taxon>
        <taxon>Actinomycetota</taxon>
        <taxon>Coriobacteriia</taxon>
        <taxon>Coriobacteriales</taxon>
        <taxon>Coriobacteriaceae</taxon>
        <taxon>Coriobacteriaceae incertae sedis</taxon>
        <taxon>Candidatus Coprovicinus</taxon>
    </lineage>
</organism>
<dbReference type="AlphaFoldDB" id="A0A9D1L4I9"/>
<sequence>MVLTQNWLPIGSVVHVTGSEGLYFIIGYMQQTTDGAVWDYAARPYPMGYMGDDQDIYFNRDGIDGVYGIGFQNIDGEQWQNYLTSLEPEYDKLKARVMSGEHLDDIRAEKSSK</sequence>
<dbReference type="EMBL" id="DVMQ01000006">
    <property type="protein sequence ID" value="HIU23691.1"/>
    <property type="molecule type" value="Genomic_DNA"/>
</dbReference>
<dbReference type="Pfam" id="PF13780">
    <property type="entry name" value="DUF4176"/>
    <property type="match status" value="1"/>
</dbReference>
<reference evidence="1" key="1">
    <citation type="submission" date="2020-10" db="EMBL/GenBank/DDBJ databases">
        <authorList>
            <person name="Gilroy R."/>
        </authorList>
    </citation>
    <scope>NUCLEOTIDE SEQUENCE</scope>
    <source>
        <strain evidence="1">ChiHjej12B11-29160</strain>
    </source>
</reference>
<proteinExistence type="predicted"/>
<comment type="caution">
    <text evidence="1">The sequence shown here is derived from an EMBL/GenBank/DDBJ whole genome shotgun (WGS) entry which is preliminary data.</text>
</comment>
<reference evidence="1" key="2">
    <citation type="journal article" date="2021" name="PeerJ">
        <title>Extensive microbial diversity within the chicken gut microbiome revealed by metagenomics and culture.</title>
        <authorList>
            <person name="Gilroy R."/>
            <person name="Ravi A."/>
            <person name="Getino M."/>
            <person name="Pursley I."/>
            <person name="Horton D.L."/>
            <person name="Alikhan N.F."/>
            <person name="Baker D."/>
            <person name="Gharbi K."/>
            <person name="Hall N."/>
            <person name="Watson M."/>
            <person name="Adriaenssens E.M."/>
            <person name="Foster-Nyarko E."/>
            <person name="Jarju S."/>
            <person name="Secka A."/>
            <person name="Antonio M."/>
            <person name="Oren A."/>
            <person name="Chaudhuri R.R."/>
            <person name="La Ragione R."/>
            <person name="Hildebrand F."/>
            <person name="Pallen M.J."/>
        </authorList>
    </citation>
    <scope>NUCLEOTIDE SEQUENCE</scope>
    <source>
        <strain evidence="1">ChiHjej12B11-29160</strain>
    </source>
</reference>
<accession>A0A9D1L4I9</accession>